<gene>
    <name evidence="1" type="ORF">PEPS_28380</name>
</gene>
<dbReference type="Pfam" id="PF20391">
    <property type="entry name" value="DUF6686"/>
    <property type="match status" value="1"/>
</dbReference>
<geneLocation type="plasmid" evidence="1 2">
    <name>pPP1</name>
</geneLocation>
<evidence type="ECO:0008006" key="3">
    <source>
        <dbReference type="Google" id="ProtNLM"/>
    </source>
</evidence>
<name>A0ABM7VHW1_9BACT</name>
<organism evidence="1 2">
    <name type="scientific">Persicobacter psychrovividus</name>
    <dbReference type="NCBI Taxonomy" id="387638"/>
    <lineage>
        <taxon>Bacteria</taxon>
        <taxon>Pseudomonadati</taxon>
        <taxon>Bacteroidota</taxon>
        <taxon>Cytophagia</taxon>
        <taxon>Cytophagales</taxon>
        <taxon>Persicobacteraceae</taxon>
        <taxon>Persicobacter</taxon>
    </lineage>
</organism>
<dbReference type="EMBL" id="AP025293">
    <property type="protein sequence ID" value="BDD00558.1"/>
    <property type="molecule type" value="Genomic_DNA"/>
</dbReference>
<dbReference type="Proteomes" id="UP001354989">
    <property type="component" value="Plasmid pPP1"/>
</dbReference>
<proteinExistence type="predicted"/>
<accession>A0ABM7VHW1</accession>
<evidence type="ECO:0000313" key="2">
    <source>
        <dbReference type="Proteomes" id="UP001354989"/>
    </source>
</evidence>
<protein>
    <recommendedName>
        <fullName evidence="3">DUF1508 domain-containing protein</fullName>
    </recommendedName>
</protein>
<keyword evidence="1" id="KW-0614">Plasmid</keyword>
<dbReference type="RefSeq" id="WP_338398399.1">
    <property type="nucleotide sequence ID" value="NZ_AP025293.1"/>
</dbReference>
<evidence type="ECO:0000313" key="1">
    <source>
        <dbReference type="EMBL" id="BDD00558.1"/>
    </source>
</evidence>
<sequence length="107" mass="12460">MCQHRSLYKSDGLHIGQCRQCNKISIQYLNLMFNFSKSAYFQFTEELSALNFKDHAYRLQDQQARIVLRTADQNFSYHLTETELHDLQQACQQAKLLVEAQTLIASA</sequence>
<keyword evidence="2" id="KW-1185">Reference proteome</keyword>
<reference evidence="1 2" key="1">
    <citation type="submission" date="2021-12" db="EMBL/GenBank/DDBJ databases">
        <title>Genome sequencing of bacteria with rrn-lacking chromosome and rrn-plasmid.</title>
        <authorList>
            <person name="Anda M."/>
            <person name="Iwasaki W."/>
        </authorList>
    </citation>
    <scope>NUCLEOTIDE SEQUENCE [LARGE SCALE GENOMIC DNA]</scope>
    <source>
        <strain evidence="1 2">NBRC 101262</strain>
        <plasmid evidence="1 2">pPP1</plasmid>
    </source>
</reference>
<dbReference type="InterPro" id="IPR046508">
    <property type="entry name" value="DUF6686"/>
</dbReference>